<dbReference type="RefSeq" id="XP_026598123.1">
    <property type="nucleotide sequence ID" value="XM_026753350.1"/>
</dbReference>
<dbReference type="Proteomes" id="UP000256690">
    <property type="component" value="Unassembled WGS sequence"/>
</dbReference>
<comment type="caution">
    <text evidence="1">The sequence shown here is derived from an EMBL/GenBank/DDBJ whole genome shotgun (WGS) entry which is preliminary data.</text>
</comment>
<sequence length="148" mass="16133">MATVGTLTSATLPDSIVHAGLKMKDMTTSRTVDTVLFEPSKHLSHTTSARVHNMEEFGYSQSRGISPVEVFEPFPWSSSEAIQQTRKKSSANEVFSKWKYSSEPAQGQLRGYAADCAPVVGDAWKKSETLAIIPKLAGAGSFPPWTLK</sequence>
<dbReference type="STRING" id="1810919.A0A3D8Q935"/>
<dbReference type="PANTHER" id="PTHR41677:SF1">
    <property type="entry name" value="FE2OG DIOXYGENASE DOMAIN-CONTAINING PROTEIN"/>
    <property type="match status" value="1"/>
</dbReference>
<accession>A0A3D8Q935</accession>
<dbReference type="PANTHER" id="PTHR41677">
    <property type="entry name" value="YALI0B19030P"/>
    <property type="match status" value="1"/>
</dbReference>
<dbReference type="AlphaFoldDB" id="A0A3D8Q935"/>
<organism evidence="1 2">
    <name type="scientific">Aspergillus mulundensis</name>
    <dbReference type="NCBI Taxonomy" id="1810919"/>
    <lineage>
        <taxon>Eukaryota</taxon>
        <taxon>Fungi</taxon>
        <taxon>Dikarya</taxon>
        <taxon>Ascomycota</taxon>
        <taxon>Pezizomycotina</taxon>
        <taxon>Eurotiomycetes</taxon>
        <taxon>Eurotiomycetidae</taxon>
        <taxon>Eurotiales</taxon>
        <taxon>Aspergillaceae</taxon>
        <taxon>Aspergillus</taxon>
        <taxon>Aspergillus subgen. Nidulantes</taxon>
    </lineage>
</organism>
<dbReference type="EMBL" id="PVWQ01000025">
    <property type="protein sequence ID" value="RDW57954.1"/>
    <property type="molecule type" value="Genomic_DNA"/>
</dbReference>
<protein>
    <submittedName>
        <fullName evidence="1">Uncharacterized protein</fullName>
    </submittedName>
</protein>
<name>A0A3D8Q935_9EURO</name>
<dbReference type="GeneID" id="38121704"/>
<evidence type="ECO:0000313" key="1">
    <source>
        <dbReference type="EMBL" id="RDW57954.1"/>
    </source>
</evidence>
<gene>
    <name evidence="1" type="ORF">DSM5745_11334</name>
</gene>
<reference evidence="1 2" key="1">
    <citation type="journal article" date="2018" name="IMA Fungus">
        <title>IMA Genome-F 9: Draft genome sequence of Annulohypoxylon stygium, Aspergillus mulundensis, Berkeleyomyces basicola (syn. Thielaviopsis basicola), Ceratocystis smalleyi, two Cercospora beticola strains, Coleophoma cylindrospora, Fusarium fracticaudum, Phialophora cf. hyalina, and Morchella septimelata.</title>
        <authorList>
            <person name="Wingfield B.D."/>
            <person name="Bills G.F."/>
            <person name="Dong Y."/>
            <person name="Huang W."/>
            <person name="Nel W.J."/>
            <person name="Swalarsk-Parry B.S."/>
            <person name="Vaghefi N."/>
            <person name="Wilken P.M."/>
            <person name="An Z."/>
            <person name="de Beer Z.W."/>
            <person name="De Vos L."/>
            <person name="Chen L."/>
            <person name="Duong T.A."/>
            <person name="Gao Y."/>
            <person name="Hammerbacher A."/>
            <person name="Kikkert J.R."/>
            <person name="Li Y."/>
            <person name="Li H."/>
            <person name="Li K."/>
            <person name="Li Q."/>
            <person name="Liu X."/>
            <person name="Ma X."/>
            <person name="Naidoo K."/>
            <person name="Pethybridge S.J."/>
            <person name="Sun J."/>
            <person name="Steenkamp E.T."/>
            <person name="van der Nest M.A."/>
            <person name="van Wyk S."/>
            <person name="Wingfield M.J."/>
            <person name="Xiong C."/>
            <person name="Yue Q."/>
            <person name="Zhang X."/>
        </authorList>
    </citation>
    <scope>NUCLEOTIDE SEQUENCE [LARGE SCALE GENOMIC DNA]</scope>
    <source>
        <strain evidence="1 2">DSM 5745</strain>
    </source>
</reference>
<evidence type="ECO:0000313" key="2">
    <source>
        <dbReference type="Proteomes" id="UP000256690"/>
    </source>
</evidence>
<dbReference type="OrthoDB" id="10256055at2759"/>
<proteinExistence type="predicted"/>
<keyword evidence="2" id="KW-1185">Reference proteome</keyword>